<evidence type="ECO:0000256" key="3">
    <source>
        <dbReference type="ARBA" id="ARBA00022692"/>
    </source>
</evidence>
<keyword evidence="8" id="KW-1185">Reference proteome</keyword>
<dbReference type="Proteomes" id="UP000683246">
    <property type="component" value="Chromosome"/>
</dbReference>
<keyword evidence="2" id="KW-1003">Cell membrane</keyword>
<organism evidence="7 8">
    <name type="scientific">Vallitalea pronyensis</name>
    <dbReference type="NCBI Taxonomy" id="1348613"/>
    <lineage>
        <taxon>Bacteria</taxon>
        <taxon>Bacillati</taxon>
        <taxon>Bacillota</taxon>
        <taxon>Clostridia</taxon>
        <taxon>Lachnospirales</taxon>
        <taxon>Vallitaleaceae</taxon>
        <taxon>Vallitalea</taxon>
    </lineage>
</organism>
<evidence type="ECO:0000256" key="4">
    <source>
        <dbReference type="ARBA" id="ARBA00022989"/>
    </source>
</evidence>
<accession>A0A8J8MNN1</accession>
<dbReference type="Pfam" id="PF06081">
    <property type="entry name" value="ArAE_1"/>
    <property type="match status" value="1"/>
</dbReference>
<dbReference type="KEGG" id="vpy:HZI73_23870"/>
<protein>
    <recommendedName>
        <fullName evidence="9">FUSC family protein</fullName>
    </recommendedName>
</protein>
<feature type="transmembrane region" description="Helical" evidence="6">
    <location>
        <begin position="20"/>
        <end position="40"/>
    </location>
</feature>
<dbReference type="RefSeq" id="WP_212695845.1">
    <property type="nucleotide sequence ID" value="NZ_CP058649.1"/>
</dbReference>
<reference evidence="7" key="1">
    <citation type="submission" date="2020-07" db="EMBL/GenBank/DDBJ databases">
        <title>Vallitalea pronyensis genome.</title>
        <authorList>
            <person name="Postec A."/>
        </authorList>
    </citation>
    <scope>NUCLEOTIDE SEQUENCE</scope>
    <source>
        <strain evidence="7">FatNI3</strain>
    </source>
</reference>
<dbReference type="InterPro" id="IPR010343">
    <property type="entry name" value="ArAE_1"/>
</dbReference>
<feature type="transmembrane region" description="Helical" evidence="6">
    <location>
        <begin position="115"/>
        <end position="133"/>
    </location>
</feature>
<evidence type="ECO:0000256" key="6">
    <source>
        <dbReference type="SAM" id="Phobius"/>
    </source>
</evidence>
<keyword evidence="4 6" id="KW-1133">Transmembrane helix</keyword>
<evidence type="ECO:0000313" key="7">
    <source>
        <dbReference type="EMBL" id="QUI25145.1"/>
    </source>
</evidence>
<evidence type="ECO:0000256" key="5">
    <source>
        <dbReference type="ARBA" id="ARBA00023136"/>
    </source>
</evidence>
<gene>
    <name evidence="7" type="ORF">HZI73_23870</name>
</gene>
<comment type="subcellular location">
    <subcellularLocation>
        <location evidence="1">Cell membrane</location>
        <topology evidence="1">Multi-pass membrane protein</topology>
    </subcellularLocation>
</comment>
<dbReference type="AlphaFoldDB" id="A0A8J8MNN1"/>
<evidence type="ECO:0000313" key="8">
    <source>
        <dbReference type="Proteomes" id="UP000683246"/>
    </source>
</evidence>
<sequence length="356" mass="40344">MKKLLSFFSFKKEAWLFDSKLYIFKTFLSVMTAYAIASFIPLLQKDMISLLFGLLLTLEPVTITGIRSGLDQIYATTLGAILTALIITLFGINIWTVALSIALTLFVSLKINWKVVSVVALFTAIYMTQYVQLDAAGLPSAYLTFQLRITALGTGVAVAILFNFIFSLFSYRRMEEKRIAYLLHAIATHFSLVKDGLAKGNSSIILEAKNNLPHTFNDIDSLFSLLTDKEKEYAFKKKLHLPSKLAYNKALKQVITSLRNITHLLYDTSYSLLGEQTVKADAQVIELMEDCIVLVKTFANYFEHNKNVHDIEQVLHKNRVQPCEDHHLVNHRIIHNVKSISENLSTIHEELLTLHV</sequence>
<dbReference type="EMBL" id="CP058649">
    <property type="protein sequence ID" value="QUI25145.1"/>
    <property type="molecule type" value="Genomic_DNA"/>
</dbReference>
<feature type="transmembrane region" description="Helical" evidence="6">
    <location>
        <begin position="145"/>
        <end position="169"/>
    </location>
</feature>
<dbReference type="GO" id="GO:0005886">
    <property type="term" value="C:plasma membrane"/>
    <property type="evidence" value="ECO:0007669"/>
    <property type="project" value="UniProtKB-SubCell"/>
</dbReference>
<proteinExistence type="predicted"/>
<feature type="transmembrane region" description="Helical" evidence="6">
    <location>
        <begin position="78"/>
        <end position="103"/>
    </location>
</feature>
<keyword evidence="5 6" id="KW-0472">Membrane</keyword>
<keyword evidence="3 6" id="KW-0812">Transmembrane</keyword>
<name>A0A8J8MNN1_9FIRM</name>
<evidence type="ECO:0000256" key="2">
    <source>
        <dbReference type="ARBA" id="ARBA00022475"/>
    </source>
</evidence>
<evidence type="ECO:0000256" key="1">
    <source>
        <dbReference type="ARBA" id="ARBA00004651"/>
    </source>
</evidence>
<evidence type="ECO:0008006" key="9">
    <source>
        <dbReference type="Google" id="ProtNLM"/>
    </source>
</evidence>